<proteinExistence type="predicted"/>
<feature type="region of interest" description="Disordered" evidence="5">
    <location>
        <begin position="441"/>
        <end position="556"/>
    </location>
</feature>
<keyword evidence="8" id="KW-0723">Serine/threonine-protein kinase</keyword>
<evidence type="ECO:0000256" key="4">
    <source>
        <dbReference type="ARBA" id="ARBA00022840"/>
    </source>
</evidence>
<dbReference type="GO" id="GO:0005975">
    <property type="term" value="P:carbohydrate metabolic process"/>
    <property type="evidence" value="ECO:0007669"/>
    <property type="project" value="InterPro"/>
</dbReference>
<feature type="compositionally biased region" description="Acidic residues" evidence="5">
    <location>
        <begin position="475"/>
        <end position="485"/>
    </location>
</feature>
<dbReference type="CDD" id="cd14014">
    <property type="entry name" value="STKc_PknB_like"/>
    <property type="match status" value="1"/>
</dbReference>
<reference evidence="8 9" key="1">
    <citation type="submission" date="2017-06" db="EMBL/GenBank/DDBJ databases">
        <authorList>
            <person name="Kim H.J."/>
            <person name="Triplett B.A."/>
        </authorList>
    </citation>
    <scope>NUCLEOTIDE SEQUENCE [LARGE SCALE GENOMIC DNA]</scope>
    <source>
        <strain evidence="8 9">CGMCC 4.5593</strain>
    </source>
</reference>
<name>A0A239PEU6_9ACTN</name>
<organism evidence="8 9">
    <name type="scientific">Asanoa hainanensis</name>
    <dbReference type="NCBI Taxonomy" id="560556"/>
    <lineage>
        <taxon>Bacteria</taxon>
        <taxon>Bacillati</taxon>
        <taxon>Actinomycetota</taxon>
        <taxon>Actinomycetes</taxon>
        <taxon>Micromonosporales</taxon>
        <taxon>Micromonosporaceae</taxon>
        <taxon>Asanoa</taxon>
    </lineage>
</organism>
<dbReference type="GO" id="GO:0005524">
    <property type="term" value="F:ATP binding"/>
    <property type="evidence" value="ECO:0007669"/>
    <property type="project" value="UniProtKB-KW"/>
</dbReference>
<keyword evidence="4" id="KW-0067">ATP-binding</keyword>
<feature type="compositionally biased region" description="Low complexity" evidence="5">
    <location>
        <begin position="445"/>
        <end position="460"/>
    </location>
</feature>
<keyword evidence="1" id="KW-0808">Transferase</keyword>
<feature type="compositionally biased region" description="Low complexity" evidence="5">
    <location>
        <begin position="508"/>
        <end position="533"/>
    </location>
</feature>
<feature type="domain" description="CBM2" evidence="7">
    <location>
        <begin position="329"/>
        <end position="437"/>
    </location>
</feature>
<keyword evidence="3 8" id="KW-0418">Kinase</keyword>
<dbReference type="InterPro" id="IPR001919">
    <property type="entry name" value="CBD2"/>
</dbReference>
<dbReference type="InterPro" id="IPR008271">
    <property type="entry name" value="Ser/Thr_kinase_AS"/>
</dbReference>
<dbReference type="Gene3D" id="3.30.200.20">
    <property type="entry name" value="Phosphorylase Kinase, domain 1"/>
    <property type="match status" value="1"/>
</dbReference>
<protein>
    <submittedName>
        <fullName evidence="8">Serine/threonine protein kinase</fullName>
    </submittedName>
</protein>
<dbReference type="GO" id="GO:0004553">
    <property type="term" value="F:hydrolase activity, hydrolyzing O-glycosyl compounds"/>
    <property type="evidence" value="ECO:0007669"/>
    <property type="project" value="InterPro"/>
</dbReference>
<dbReference type="SMART" id="SM00220">
    <property type="entry name" value="S_TKc"/>
    <property type="match status" value="1"/>
</dbReference>
<dbReference type="Pfam" id="PF00069">
    <property type="entry name" value="Pkinase"/>
    <property type="match status" value="1"/>
</dbReference>
<feature type="domain" description="Protein kinase" evidence="6">
    <location>
        <begin position="8"/>
        <end position="271"/>
    </location>
</feature>
<feature type="compositionally biased region" description="Low complexity" evidence="5">
    <location>
        <begin position="488"/>
        <end position="500"/>
    </location>
</feature>
<sequence>MRRTADRYRLCEPIGRGGIGEVWRADDLVLSRPVAVKVLSVAPTDERTRARARAEAWSAARLSHPNIANVYDYGEDGGPHGDLPYLVMELVDGTTLAERLRSGPMAWRDAATICASAASALAHAHDRGLVHRDVKPANIMLSTSGVKVVDFGVALARGQNVSDTQGVVYGTPAYLAPEQLTGGSAEPAGDVYGLGLLLYECLVGSRPWRAATAPEMIATRHADPSPALPPISGLPPAVAHLYSRCVAADPESRPSAARVAAELRSARHVPDGETTRLPLPLRLLPGLPPAGVIARRSAVVAFLPLIVLAAVLMANLPDPGRPDPVAAGPAGEAAGCAAEYTARLRTGGTFAARLTVRNSGSAAWPTWSVTFLLPPGQTLSAASDARWRQDARTAVVEADGRLAAGAVAALRLEGLFRSGSHGTPTDFRVGDLRCEPTITQVRDQAAPTDPAAGATGADTAHVPPNADRPDASPTGDEEAPGEGEAEPSRSPTAEPRSPSATPTPTPGPTSSAEPTPSASAEPTAAPSATELPSSGPPAPSGAPPSPAPEPAGRPGD</sequence>
<evidence type="ECO:0000256" key="1">
    <source>
        <dbReference type="ARBA" id="ARBA00022679"/>
    </source>
</evidence>
<dbReference type="RefSeq" id="WP_089255220.1">
    <property type="nucleotide sequence ID" value="NZ_FZPH01000023.1"/>
</dbReference>
<dbReference type="InterPro" id="IPR012291">
    <property type="entry name" value="CBM2_carb-bd_dom_sf"/>
</dbReference>
<keyword evidence="9" id="KW-1185">Reference proteome</keyword>
<evidence type="ECO:0000313" key="9">
    <source>
        <dbReference type="Proteomes" id="UP000198362"/>
    </source>
</evidence>
<dbReference type="SMART" id="SM00637">
    <property type="entry name" value="CBD_II"/>
    <property type="match status" value="1"/>
</dbReference>
<dbReference type="SUPFAM" id="SSF56112">
    <property type="entry name" value="Protein kinase-like (PK-like)"/>
    <property type="match status" value="1"/>
</dbReference>
<dbReference type="Pfam" id="PF00553">
    <property type="entry name" value="CBM_2"/>
    <property type="match status" value="1"/>
</dbReference>
<evidence type="ECO:0000256" key="2">
    <source>
        <dbReference type="ARBA" id="ARBA00022741"/>
    </source>
</evidence>
<evidence type="ECO:0000313" key="8">
    <source>
        <dbReference type="EMBL" id="SNT65541.1"/>
    </source>
</evidence>
<dbReference type="PROSITE" id="PS51173">
    <property type="entry name" value="CBM2"/>
    <property type="match status" value="1"/>
</dbReference>
<feature type="compositionally biased region" description="Pro residues" evidence="5">
    <location>
        <begin position="534"/>
        <end position="556"/>
    </location>
</feature>
<dbReference type="Gene3D" id="1.10.510.10">
    <property type="entry name" value="Transferase(Phosphotransferase) domain 1"/>
    <property type="match status" value="1"/>
</dbReference>
<dbReference type="PANTHER" id="PTHR43289:SF30">
    <property type="entry name" value="NON-SPECIFIC SERINE_THREONINE PROTEIN KINASE"/>
    <property type="match status" value="1"/>
</dbReference>
<dbReference type="PROSITE" id="PS50011">
    <property type="entry name" value="PROTEIN_KINASE_DOM"/>
    <property type="match status" value="1"/>
</dbReference>
<accession>A0A239PEU6</accession>
<dbReference type="SUPFAM" id="SSF49384">
    <property type="entry name" value="Carbohydrate-binding domain"/>
    <property type="match status" value="1"/>
</dbReference>
<evidence type="ECO:0000259" key="6">
    <source>
        <dbReference type="PROSITE" id="PS50011"/>
    </source>
</evidence>
<dbReference type="GO" id="GO:0030247">
    <property type="term" value="F:polysaccharide binding"/>
    <property type="evidence" value="ECO:0007669"/>
    <property type="project" value="UniProtKB-UniRule"/>
</dbReference>
<dbReference type="OrthoDB" id="4408092at2"/>
<dbReference type="EMBL" id="FZPH01000023">
    <property type="protein sequence ID" value="SNT65541.1"/>
    <property type="molecule type" value="Genomic_DNA"/>
</dbReference>
<evidence type="ECO:0000256" key="5">
    <source>
        <dbReference type="SAM" id="MobiDB-lite"/>
    </source>
</evidence>
<dbReference type="InterPro" id="IPR008965">
    <property type="entry name" value="CBM2/CBM3_carb-bd_dom_sf"/>
</dbReference>
<gene>
    <name evidence="8" type="ORF">SAMN05421812_12394</name>
</gene>
<dbReference type="PANTHER" id="PTHR43289">
    <property type="entry name" value="MITOGEN-ACTIVATED PROTEIN KINASE KINASE KINASE 20-RELATED"/>
    <property type="match status" value="1"/>
</dbReference>
<dbReference type="GO" id="GO:0004674">
    <property type="term" value="F:protein serine/threonine kinase activity"/>
    <property type="evidence" value="ECO:0007669"/>
    <property type="project" value="UniProtKB-KW"/>
</dbReference>
<keyword evidence="2" id="KW-0547">Nucleotide-binding</keyword>
<dbReference type="Proteomes" id="UP000198362">
    <property type="component" value="Unassembled WGS sequence"/>
</dbReference>
<dbReference type="InterPro" id="IPR011009">
    <property type="entry name" value="Kinase-like_dom_sf"/>
</dbReference>
<evidence type="ECO:0000259" key="7">
    <source>
        <dbReference type="PROSITE" id="PS51173"/>
    </source>
</evidence>
<dbReference type="AlphaFoldDB" id="A0A239PEU6"/>
<dbReference type="PROSITE" id="PS00108">
    <property type="entry name" value="PROTEIN_KINASE_ST"/>
    <property type="match status" value="1"/>
</dbReference>
<dbReference type="Gene3D" id="2.60.40.290">
    <property type="match status" value="1"/>
</dbReference>
<evidence type="ECO:0000256" key="3">
    <source>
        <dbReference type="ARBA" id="ARBA00022777"/>
    </source>
</evidence>
<dbReference type="InterPro" id="IPR000719">
    <property type="entry name" value="Prot_kinase_dom"/>
</dbReference>